<gene>
    <name evidence="3" type="ORF">EK0264_12405</name>
</gene>
<evidence type="ECO:0000256" key="1">
    <source>
        <dbReference type="SAM" id="MobiDB-lite"/>
    </source>
</evidence>
<evidence type="ECO:0000313" key="3">
    <source>
        <dbReference type="EMBL" id="QHC01009.1"/>
    </source>
</evidence>
<name>A0A7L4YQE4_9ACTN</name>
<evidence type="ECO:0000256" key="2">
    <source>
        <dbReference type="SAM" id="Phobius"/>
    </source>
</evidence>
<feature type="compositionally biased region" description="Pro residues" evidence="1">
    <location>
        <begin position="1"/>
        <end position="22"/>
    </location>
</feature>
<keyword evidence="4" id="KW-1185">Reference proteome</keyword>
<proteinExistence type="predicted"/>
<dbReference type="Proteomes" id="UP000463857">
    <property type="component" value="Chromosome"/>
</dbReference>
<dbReference type="RefSeq" id="WP_159546056.1">
    <property type="nucleotide sequence ID" value="NZ_CP047156.1"/>
</dbReference>
<protein>
    <submittedName>
        <fullName evidence="3">Uncharacterized protein</fullName>
    </submittedName>
</protein>
<keyword evidence="2" id="KW-0472">Membrane</keyword>
<accession>A0A7L4YQE4</accession>
<organism evidence="3 4">
    <name type="scientific">Epidermidibacterium keratini</name>
    <dbReference type="NCBI Taxonomy" id="1891644"/>
    <lineage>
        <taxon>Bacteria</taxon>
        <taxon>Bacillati</taxon>
        <taxon>Actinomycetota</taxon>
        <taxon>Actinomycetes</taxon>
        <taxon>Sporichthyales</taxon>
        <taxon>Sporichthyaceae</taxon>
        <taxon>Epidermidibacterium</taxon>
    </lineage>
</organism>
<dbReference type="KEGG" id="eke:EK0264_12405"/>
<dbReference type="AlphaFoldDB" id="A0A7L4YQE4"/>
<keyword evidence="2" id="KW-1133">Transmembrane helix</keyword>
<reference evidence="3 4" key="1">
    <citation type="journal article" date="2018" name="Int. J. Syst. Evol. Microbiol.">
        <title>Epidermidibacterium keratini gen. nov., sp. nov., a member of the family Sporichthyaceae, isolated from keratin epidermis.</title>
        <authorList>
            <person name="Lee D.G."/>
            <person name="Trujillo M.E."/>
            <person name="Kang S."/>
            <person name="Nam J.J."/>
            <person name="Kim Y.J."/>
        </authorList>
    </citation>
    <scope>NUCLEOTIDE SEQUENCE [LARGE SCALE GENOMIC DNA]</scope>
    <source>
        <strain evidence="3 4">EPI-7</strain>
    </source>
</reference>
<feature type="region of interest" description="Disordered" evidence="1">
    <location>
        <begin position="1"/>
        <end position="25"/>
    </location>
</feature>
<dbReference type="InParanoid" id="A0A7L4YQE4"/>
<dbReference type="EMBL" id="CP047156">
    <property type="protein sequence ID" value="QHC01009.1"/>
    <property type="molecule type" value="Genomic_DNA"/>
</dbReference>
<sequence>MTAPQPPEPNPGPAPTAQPAPQPGVRRPWWRRTWVLIAAAGVVVLAVAAALVLPRLLDRGPYAAAGPDDSTGHRLATTLSQSMTCTAGEIGKQRSVLACFDQDEHLVEIVFAQTDEEGRVASYTAETHALEDDPTAPSDGHGHAQGDADATLALANEVAAIVTPDTNFDDCTFDRTTAYYCFAEVAEWRADSPQAVESTGKGQDLPEAKAITEALADAGWQCDPLGCKHGGASVATQEGTTGVVVQFAAPVPSEAIAPVAHATLAGVPGIDELKKWASGLDGSVDIVVADGLVAGYVPQSGGGILVVEEVAGVIAQST</sequence>
<keyword evidence="2" id="KW-0812">Transmembrane</keyword>
<feature type="transmembrane region" description="Helical" evidence="2">
    <location>
        <begin position="33"/>
        <end position="53"/>
    </location>
</feature>
<evidence type="ECO:0000313" key="4">
    <source>
        <dbReference type="Proteomes" id="UP000463857"/>
    </source>
</evidence>
<dbReference type="OrthoDB" id="5187255at2"/>